<dbReference type="EMBL" id="CM016552">
    <property type="protein sequence ID" value="TKW40655.1"/>
    <property type="molecule type" value="Genomic_DNA"/>
</dbReference>
<evidence type="ECO:0000313" key="3">
    <source>
        <dbReference type="Proteomes" id="UP000298652"/>
    </source>
</evidence>
<dbReference type="Gramene" id="TKW40659">
    <property type="protein sequence ID" value="TKW40659"/>
    <property type="gene ID" value="SEVIR_1G260000v2"/>
</dbReference>
<dbReference type="Gramene" id="TKW40657">
    <property type="protein sequence ID" value="TKW40657"/>
    <property type="gene ID" value="SEVIR_1G260000v2"/>
</dbReference>
<feature type="compositionally biased region" description="Low complexity" evidence="1">
    <location>
        <begin position="56"/>
        <end position="68"/>
    </location>
</feature>
<proteinExistence type="predicted"/>
<dbReference type="EMBL" id="CM016552">
    <property type="protein sequence ID" value="TKW40656.1"/>
    <property type="molecule type" value="Genomic_DNA"/>
</dbReference>
<gene>
    <name evidence="2" type="ORF">SEVIR_1G260000v2</name>
</gene>
<dbReference type="AlphaFoldDB" id="A0A4U6WD09"/>
<dbReference type="EMBL" id="CM016552">
    <property type="protein sequence ID" value="TKW40659.1"/>
    <property type="molecule type" value="Genomic_DNA"/>
</dbReference>
<reference evidence="2 3" key="1">
    <citation type="submission" date="2019-03" db="EMBL/GenBank/DDBJ databases">
        <title>WGS assembly of Setaria viridis.</title>
        <authorList>
            <person name="Huang P."/>
            <person name="Jenkins J."/>
            <person name="Grimwood J."/>
            <person name="Barry K."/>
            <person name="Healey A."/>
            <person name="Mamidi S."/>
            <person name="Sreedasyam A."/>
            <person name="Shu S."/>
            <person name="Feldman M."/>
            <person name="Wu J."/>
            <person name="Yu Y."/>
            <person name="Chen C."/>
            <person name="Johnson J."/>
            <person name="Rokhsar D."/>
            <person name="Baxter I."/>
            <person name="Schmutz J."/>
            <person name="Brutnell T."/>
            <person name="Kellogg E."/>
        </authorList>
    </citation>
    <scope>NUCLEOTIDE SEQUENCE [LARGE SCALE GENOMIC DNA]</scope>
    <source>
        <strain evidence="3">cv. A10</strain>
    </source>
</reference>
<dbReference type="Proteomes" id="UP000298652">
    <property type="component" value="Chromosome 1"/>
</dbReference>
<evidence type="ECO:0000313" key="2">
    <source>
        <dbReference type="EMBL" id="TKW40660.1"/>
    </source>
</evidence>
<dbReference type="Gramene" id="TKW40655">
    <property type="protein sequence ID" value="TKW40655"/>
    <property type="gene ID" value="SEVIR_1G260000v2"/>
</dbReference>
<dbReference type="EMBL" id="CM016552">
    <property type="protein sequence ID" value="TKW40660.1"/>
    <property type="molecule type" value="Genomic_DNA"/>
</dbReference>
<dbReference type="Gramene" id="TKW40656">
    <property type="protein sequence ID" value="TKW40656"/>
    <property type="gene ID" value="SEVIR_1G260000v2"/>
</dbReference>
<dbReference type="EMBL" id="CM016552">
    <property type="protein sequence ID" value="TKW40658.1"/>
    <property type="molecule type" value="Genomic_DNA"/>
</dbReference>
<keyword evidence="3" id="KW-1185">Reference proteome</keyword>
<protein>
    <submittedName>
        <fullName evidence="2">Uncharacterized protein</fullName>
    </submittedName>
</protein>
<dbReference type="EMBL" id="CM016552">
    <property type="protein sequence ID" value="TKW40657.1"/>
    <property type="molecule type" value="Genomic_DNA"/>
</dbReference>
<evidence type="ECO:0000256" key="1">
    <source>
        <dbReference type="SAM" id="MobiDB-lite"/>
    </source>
</evidence>
<sequence>MSGVASALHLHRHPRLLPPLAAPPSGFPPRLSPSWCRPAEYAGRLEARAAWHRRNSSTPARSTASSASHFPRRCSRPIRCRSSLEVWPIRCRRRAQLRTGTEPGFHTSMGARARRGASCLSNSRVQRYGDEERARCRGGCRRSSPATAYAS</sequence>
<name>A0A4U6WD09_SETVI</name>
<accession>A0A4U6WD09</accession>
<organism evidence="2 3">
    <name type="scientific">Setaria viridis</name>
    <name type="common">Green bristlegrass</name>
    <name type="synonym">Setaria italica subsp. viridis</name>
    <dbReference type="NCBI Taxonomy" id="4556"/>
    <lineage>
        <taxon>Eukaryota</taxon>
        <taxon>Viridiplantae</taxon>
        <taxon>Streptophyta</taxon>
        <taxon>Embryophyta</taxon>
        <taxon>Tracheophyta</taxon>
        <taxon>Spermatophyta</taxon>
        <taxon>Magnoliopsida</taxon>
        <taxon>Liliopsida</taxon>
        <taxon>Poales</taxon>
        <taxon>Poaceae</taxon>
        <taxon>PACMAD clade</taxon>
        <taxon>Panicoideae</taxon>
        <taxon>Panicodae</taxon>
        <taxon>Paniceae</taxon>
        <taxon>Cenchrinae</taxon>
        <taxon>Setaria</taxon>
    </lineage>
</organism>
<feature type="region of interest" description="Disordered" evidence="1">
    <location>
        <begin position="51"/>
        <end position="72"/>
    </location>
</feature>
<dbReference type="Gramene" id="TKW40660">
    <property type="protein sequence ID" value="TKW40660"/>
    <property type="gene ID" value="SEVIR_1G260000v2"/>
</dbReference>
<dbReference type="Gramene" id="TKW40658">
    <property type="protein sequence ID" value="TKW40658"/>
    <property type="gene ID" value="SEVIR_1G260000v2"/>
</dbReference>